<keyword evidence="4" id="KW-1185">Reference proteome</keyword>
<keyword evidence="2" id="KW-1133">Transmembrane helix</keyword>
<evidence type="ECO:0000313" key="4">
    <source>
        <dbReference type="Proteomes" id="UP000318582"/>
    </source>
</evidence>
<dbReference type="Proteomes" id="UP000318582">
    <property type="component" value="Unassembled WGS sequence"/>
</dbReference>
<keyword evidence="2" id="KW-0472">Membrane</keyword>
<protein>
    <submittedName>
        <fullName evidence="3">Uncharacterized protein</fullName>
    </submittedName>
</protein>
<feature type="region of interest" description="Disordered" evidence="1">
    <location>
        <begin position="1"/>
        <end position="33"/>
    </location>
</feature>
<comment type="caution">
    <text evidence="3">The sequence shown here is derived from an EMBL/GenBank/DDBJ whole genome shotgun (WGS) entry which is preliminary data.</text>
</comment>
<organism evidence="3 4">
    <name type="scientific">Powellomyces hirtus</name>
    <dbReference type="NCBI Taxonomy" id="109895"/>
    <lineage>
        <taxon>Eukaryota</taxon>
        <taxon>Fungi</taxon>
        <taxon>Fungi incertae sedis</taxon>
        <taxon>Chytridiomycota</taxon>
        <taxon>Chytridiomycota incertae sedis</taxon>
        <taxon>Chytridiomycetes</taxon>
        <taxon>Spizellomycetales</taxon>
        <taxon>Powellomycetaceae</taxon>
        <taxon>Powellomyces</taxon>
    </lineage>
</organism>
<sequence>MANTTSRTLKARSKGKRTDAGAKLRRSNTDVSGSTDRLWMDDVRSAYSDAHESAFTASGAAATRGLNLAGRVCHATFQLGIQLFTSILRLFAPYIVGIVLLLFAWRFLSNRFTQLYSWGGLSCDSPIVDRLPILALACGRPGTIESAQQLWCDYGGTYLTSTTCNDLIAAKERRLEEAVGIITKTTFETVDQGRQLVIRTHGLPEPRSLALRSTNLHSLQWAVLYHTNFSDKARVADGLRLASTALDGTVDALIELKGDSEYALHDMVDQFEQIERALHATLTGKKSLKDLEETFDDSLKATDELLERLQITAVDTAEKATKTKNAVQRVQQHLSMEKRSVNLDSDKVAPPLMQLFCSTCLSKTQARQLKQDLEVWDDCNGQMTGLSYDLAVLGVELSQFRHNVKLVRSAWRRSAWIKGDVQDQIESLRGRVAQLKALMDGQGNQMKIETGEP</sequence>
<gene>
    <name evidence="3" type="ORF">PhCBS80983_g00819</name>
</gene>
<accession>A0A507ECZ8</accession>
<name>A0A507ECZ8_9FUNG</name>
<keyword evidence="2" id="KW-0812">Transmembrane</keyword>
<dbReference type="EMBL" id="QEAQ01000005">
    <property type="protein sequence ID" value="TPX61953.1"/>
    <property type="molecule type" value="Genomic_DNA"/>
</dbReference>
<feature type="transmembrane region" description="Helical" evidence="2">
    <location>
        <begin position="87"/>
        <end position="108"/>
    </location>
</feature>
<evidence type="ECO:0000256" key="1">
    <source>
        <dbReference type="SAM" id="MobiDB-lite"/>
    </source>
</evidence>
<reference evidence="3 4" key="1">
    <citation type="journal article" date="2019" name="Sci. Rep.">
        <title>Comparative genomics of chytrid fungi reveal insights into the obligate biotrophic and pathogenic lifestyle of Synchytrium endobioticum.</title>
        <authorList>
            <person name="van de Vossenberg B.T.L.H."/>
            <person name="Warris S."/>
            <person name="Nguyen H.D.T."/>
            <person name="van Gent-Pelzer M.P.E."/>
            <person name="Joly D.L."/>
            <person name="van de Geest H.C."/>
            <person name="Bonants P.J.M."/>
            <person name="Smith D.S."/>
            <person name="Levesque C.A."/>
            <person name="van der Lee T.A.J."/>
        </authorList>
    </citation>
    <scope>NUCLEOTIDE SEQUENCE [LARGE SCALE GENOMIC DNA]</scope>
    <source>
        <strain evidence="3 4">CBS 809.83</strain>
    </source>
</reference>
<evidence type="ECO:0000313" key="3">
    <source>
        <dbReference type="EMBL" id="TPX61953.1"/>
    </source>
</evidence>
<evidence type="ECO:0000256" key="2">
    <source>
        <dbReference type="SAM" id="Phobius"/>
    </source>
</evidence>
<dbReference type="AlphaFoldDB" id="A0A507ECZ8"/>
<proteinExistence type="predicted"/>